<dbReference type="InterPro" id="IPR010085">
    <property type="entry name" value="Crot_CoA_red"/>
</dbReference>
<keyword evidence="4" id="KW-1185">Reference proteome</keyword>
<proteinExistence type="predicted"/>
<dbReference type="InterPro" id="IPR013149">
    <property type="entry name" value="ADH-like_C"/>
</dbReference>
<evidence type="ECO:0000256" key="1">
    <source>
        <dbReference type="ARBA" id="ARBA00022857"/>
    </source>
</evidence>
<dbReference type="KEGG" id="slia:HA039_05625"/>
<gene>
    <name evidence="3" type="primary">ccrA</name>
    <name evidence="3" type="ORF">HA039_05625</name>
</gene>
<dbReference type="GO" id="GO:0043880">
    <property type="term" value="F:crotonyl-CoA reductase activity"/>
    <property type="evidence" value="ECO:0007669"/>
    <property type="project" value="InterPro"/>
</dbReference>
<dbReference type="InterPro" id="IPR051603">
    <property type="entry name" value="Zinc-ADH_QOR/CCCR"/>
</dbReference>
<name>A0A6G9GUT5_9ACTN</name>
<keyword evidence="1" id="KW-0521">NADP</keyword>
<organism evidence="3 4">
    <name type="scientific">Streptomyces liangshanensis</name>
    <dbReference type="NCBI Taxonomy" id="2717324"/>
    <lineage>
        <taxon>Bacteria</taxon>
        <taxon>Bacillati</taxon>
        <taxon>Actinomycetota</taxon>
        <taxon>Actinomycetes</taxon>
        <taxon>Kitasatosporales</taxon>
        <taxon>Streptomycetaceae</taxon>
        <taxon>Streptomyces</taxon>
    </lineage>
</organism>
<feature type="domain" description="Enoyl reductase (ER)" evidence="2">
    <location>
        <begin position="46"/>
        <end position="410"/>
    </location>
</feature>
<dbReference type="InterPro" id="IPR020843">
    <property type="entry name" value="ER"/>
</dbReference>
<dbReference type="SUPFAM" id="SSF50129">
    <property type="entry name" value="GroES-like"/>
    <property type="match status" value="1"/>
</dbReference>
<dbReference type="EC" id="1.3.1.85" evidence="3"/>
<protein>
    <submittedName>
        <fullName evidence="3">Crotonyl-CoA carboxylase/reductase</fullName>
        <ecNumber evidence="3">1.3.1.85</ecNumber>
    </submittedName>
</protein>
<evidence type="ECO:0000313" key="3">
    <source>
        <dbReference type="EMBL" id="QIQ01836.1"/>
    </source>
</evidence>
<dbReference type="Proteomes" id="UP000501179">
    <property type="component" value="Chromosome"/>
</dbReference>
<dbReference type="NCBIfam" id="TIGR01751">
    <property type="entry name" value="crot-CoA-red"/>
    <property type="match status" value="1"/>
</dbReference>
<dbReference type="AlphaFoldDB" id="A0A6G9GUT5"/>
<sequence>MNSLSEAVLSDAPPGELARAPLPEEYTAAHLRAEDVGMFAGQTDKDVRKSIHVGAVPMPELAPDEVLVAVMASSINYNTVWSATFEPLPTFAFLSRRAAAGGFAARHDLPYHVIGSDAAGVVVRTGAGVGRWRPGDHVVVSCVQVDDHEPATHADAMLGSEQRIWGYETNFGGLAHYAVVKASQLLPKPGHLTWEEAAGVLLTAATSYRMLISDKGARIKLGDVVLIWGATGGLGAFAVQLVRQAGGIPVGVVGSEAKAGYLRALGCDLVVNRSELGLEGPDGKDSTAEQAKRLGRAIREVAGEDPAVVFDFVGRATFGLSVFVVRRGGTVVTCGSTTGYRHEYDNRYLWMNSKRVIGSHAANLQEQAECTRLFGLGKLVPVLSAVHPLSEVGEATRTVQNNQHIGKVGVLCLAPREGLGVTDPVLRERIGESALNPLRAQGI</sequence>
<dbReference type="Pfam" id="PF08240">
    <property type="entry name" value="ADH_N"/>
    <property type="match status" value="1"/>
</dbReference>
<accession>A0A6G9GUT5</accession>
<dbReference type="InterPro" id="IPR013154">
    <property type="entry name" value="ADH-like_N"/>
</dbReference>
<dbReference type="PANTHER" id="PTHR44154:SF1">
    <property type="entry name" value="QUINONE OXIDOREDUCTASE"/>
    <property type="match status" value="1"/>
</dbReference>
<dbReference type="InterPro" id="IPR036291">
    <property type="entry name" value="NAD(P)-bd_dom_sf"/>
</dbReference>
<evidence type="ECO:0000259" key="2">
    <source>
        <dbReference type="SMART" id="SM00829"/>
    </source>
</evidence>
<evidence type="ECO:0000313" key="4">
    <source>
        <dbReference type="Proteomes" id="UP000501179"/>
    </source>
</evidence>
<dbReference type="SMART" id="SM00829">
    <property type="entry name" value="PKS_ER"/>
    <property type="match status" value="1"/>
</dbReference>
<dbReference type="SUPFAM" id="SSF51735">
    <property type="entry name" value="NAD(P)-binding Rossmann-fold domains"/>
    <property type="match status" value="1"/>
</dbReference>
<reference evidence="3 4" key="1">
    <citation type="submission" date="2020-03" db="EMBL/GenBank/DDBJ databases">
        <title>A novel species.</title>
        <authorList>
            <person name="Gao J."/>
        </authorList>
    </citation>
    <scope>NUCLEOTIDE SEQUENCE [LARGE SCALE GENOMIC DNA]</scope>
    <source>
        <strain evidence="3 4">QMT-12</strain>
    </source>
</reference>
<dbReference type="InterPro" id="IPR011032">
    <property type="entry name" value="GroES-like_sf"/>
</dbReference>
<dbReference type="Pfam" id="PF00107">
    <property type="entry name" value="ADH_zinc_N"/>
    <property type="match status" value="1"/>
</dbReference>
<dbReference type="Gene3D" id="3.90.180.10">
    <property type="entry name" value="Medium-chain alcohol dehydrogenases, catalytic domain"/>
    <property type="match status" value="2"/>
</dbReference>
<dbReference type="EMBL" id="CP050177">
    <property type="protein sequence ID" value="QIQ01836.1"/>
    <property type="molecule type" value="Genomic_DNA"/>
</dbReference>
<keyword evidence="3" id="KW-0560">Oxidoreductase</keyword>
<dbReference type="PANTHER" id="PTHR44154">
    <property type="entry name" value="QUINONE OXIDOREDUCTASE"/>
    <property type="match status" value="1"/>
</dbReference>
<dbReference type="RefSeq" id="WP_167024644.1">
    <property type="nucleotide sequence ID" value="NZ_CP050177.1"/>
</dbReference>